<dbReference type="InterPro" id="IPR027417">
    <property type="entry name" value="P-loop_NTPase"/>
</dbReference>
<evidence type="ECO:0000313" key="1">
    <source>
        <dbReference type="EMBL" id="MFC3121940.1"/>
    </source>
</evidence>
<dbReference type="Proteomes" id="UP001595478">
    <property type="component" value="Unassembled WGS sequence"/>
</dbReference>
<organism evidence="1 2">
    <name type="scientific">Agaribacter flavus</name>
    <dbReference type="NCBI Taxonomy" id="1902781"/>
    <lineage>
        <taxon>Bacteria</taxon>
        <taxon>Pseudomonadati</taxon>
        <taxon>Pseudomonadota</taxon>
        <taxon>Gammaproteobacteria</taxon>
        <taxon>Alteromonadales</taxon>
        <taxon>Alteromonadaceae</taxon>
        <taxon>Agaribacter</taxon>
    </lineage>
</organism>
<dbReference type="EMBL" id="JBHRSW010000015">
    <property type="protein sequence ID" value="MFC3121940.1"/>
    <property type="molecule type" value="Genomic_DNA"/>
</dbReference>
<gene>
    <name evidence="1" type="ORF">ACFOHL_09935</name>
</gene>
<accession>A0ABV7FS08</accession>
<dbReference type="Pfam" id="PF13469">
    <property type="entry name" value="Sulfotransfer_3"/>
    <property type="match status" value="1"/>
</dbReference>
<keyword evidence="2" id="KW-1185">Reference proteome</keyword>
<sequence>MTFLLTGVPRAGTTLCCNILNNQKVFLALHEPINPSKLIPDTRTPAYLQIKDKVLEIKKSISLGLPIELGDAKQGLAVNNPVGLNVDAATGKRKLQAVRGSVLLKQYIGKNVQLVIKQNALFTALLTELRREFPIVCVVRNPVDVLLSWWTISLPVSRGRLPAGEQNSALLASRLRGLDELNRQFTIYEWFCESYEPYRQNTVRYEDIIITNGQALVEKFNITSPSLSELAYQERHFPEDVLHKLRAAQNHITSMNTFGFYTKQEITDRLQQVLSQQ</sequence>
<name>A0ABV7FS08_9ALTE</name>
<dbReference type="RefSeq" id="WP_376920070.1">
    <property type="nucleotide sequence ID" value="NZ_JBHRSW010000015.1"/>
</dbReference>
<proteinExistence type="predicted"/>
<protein>
    <submittedName>
        <fullName evidence="1">Sulfotransferase</fullName>
    </submittedName>
</protein>
<evidence type="ECO:0000313" key="2">
    <source>
        <dbReference type="Proteomes" id="UP001595478"/>
    </source>
</evidence>
<dbReference type="SUPFAM" id="SSF52540">
    <property type="entry name" value="P-loop containing nucleoside triphosphate hydrolases"/>
    <property type="match status" value="1"/>
</dbReference>
<reference evidence="2" key="1">
    <citation type="journal article" date="2019" name="Int. J. Syst. Evol. Microbiol.">
        <title>The Global Catalogue of Microorganisms (GCM) 10K type strain sequencing project: providing services to taxonomists for standard genome sequencing and annotation.</title>
        <authorList>
            <consortium name="The Broad Institute Genomics Platform"/>
            <consortium name="The Broad Institute Genome Sequencing Center for Infectious Disease"/>
            <person name="Wu L."/>
            <person name="Ma J."/>
        </authorList>
    </citation>
    <scope>NUCLEOTIDE SEQUENCE [LARGE SCALE GENOMIC DNA]</scope>
    <source>
        <strain evidence="2">KCTC 52473</strain>
    </source>
</reference>
<comment type="caution">
    <text evidence="1">The sequence shown here is derived from an EMBL/GenBank/DDBJ whole genome shotgun (WGS) entry which is preliminary data.</text>
</comment>
<dbReference type="Gene3D" id="3.40.50.300">
    <property type="entry name" value="P-loop containing nucleotide triphosphate hydrolases"/>
    <property type="match status" value="1"/>
</dbReference>